<sequence length="609" mass="70766">MKSKKVEAIDSETREVNINVQKQYAKSLQQQIKLLELENSYLRRNLEASSINVPTTSGVILSRGNKVSLNGRDWCRLPPFHPDITKVIEDRIHYYQDCLNYPTRMTTDTSKAEIDEAASVYVQDNAERTQRTCECYQSNAELLQNLEERNQVIRNLEVTLKEKLRTIEEQQERIKLLMQRLEKAEADRHTKQEGDMKSKRALMEEILELQRRLDDLTPALAAKEARIVQLVNERDDLTSKSRNLHEIVAQLQLDLREKEHVDSLYSEKIRSANEDIERARDEVLHLKSESFKWQQKEDELLGNLLTLRNQLKEAQSRHSNDKALHEKTSAENTKLLEENTRLLSEIARIELSREREREQLERDFEAKAHDEIVELRLNVKAHKTQIGILEERLEASIQRCEQLKKELEVYNTTEDAARCERLRIQKELDALQALSRSLSSENRSLREDKVLLAEKIETLENLIVSKENAIAEMEDILITKDKDRQEAMNSAMEELRKQTQREKSSKKSANLRFRSLEFKELSRRVKELSASLDHVDDLQTKIATSDSKKEHVPPSTEISGTYYRRLSSIPESMLSPRHASQKESSCSKCSVIDDVIEMTQKATKALVKK</sequence>
<dbReference type="Proteomes" id="UP000053766">
    <property type="component" value="Unassembled WGS sequence"/>
</dbReference>
<evidence type="ECO:0000256" key="1">
    <source>
        <dbReference type="SAM" id="Coils"/>
    </source>
</evidence>
<feature type="compositionally biased region" description="Basic and acidic residues" evidence="2">
    <location>
        <begin position="493"/>
        <end position="505"/>
    </location>
</feature>
<feature type="coiled-coil region" evidence="1">
    <location>
        <begin position="18"/>
        <end position="45"/>
    </location>
</feature>
<accession>A0A0D8XDU6</accession>
<organism evidence="3 4">
    <name type="scientific">Dictyocaulus viviparus</name>
    <name type="common">Bovine lungworm</name>
    <dbReference type="NCBI Taxonomy" id="29172"/>
    <lineage>
        <taxon>Eukaryota</taxon>
        <taxon>Metazoa</taxon>
        <taxon>Ecdysozoa</taxon>
        <taxon>Nematoda</taxon>
        <taxon>Chromadorea</taxon>
        <taxon>Rhabditida</taxon>
        <taxon>Rhabditina</taxon>
        <taxon>Rhabditomorpha</taxon>
        <taxon>Strongyloidea</taxon>
        <taxon>Metastrongylidae</taxon>
        <taxon>Dictyocaulus</taxon>
    </lineage>
</organism>
<keyword evidence="4" id="KW-1185">Reference proteome</keyword>
<reference evidence="4" key="2">
    <citation type="journal article" date="2016" name="Sci. Rep.">
        <title>Dictyocaulus viviparus genome, variome and transcriptome elucidate lungworm biology and support future intervention.</title>
        <authorList>
            <person name="McNulty S.N."/>
            <person name="Strube C."/>
            <person name="Rosa B.A."/>
            <person name="Martin J.C."/>
            <person name="Tyagi R."/>
            <person name="Choi Y.J."/>
            <person name="Wang Q."/>
            <person name="Hallsworth Pepin K."/>
            <person name="Zhang X."/>
            <person name="Ozersky P."/>
            <person name="Wilson R.K."/>
            <person name="Sternberg P.W."/>
            <person name="Gasser R.B."/>
            <person name="Mitreva M."/>
        </authorList>
    </citation>
    <scope>NUCLEOTIDE SEQUENCE [LARGE SCALE GENOMIC DNA]</scope>
    <source>
        <strain evidence="4">HannoverDv2000</strain>
    </source>
</reference>
<dbReference type="EMBL" id="KN716753">
    <property type="protein sequence ID" value="KJH41819.1"/>
    <property type="molecule type" value="Genomic_DNA"/>
</dbReference>
<evidence type="ECO:0000256" key="2">
    <source>
        <dbReference type="SAM" id="MobiDB-lite"/>
    </source>
</evidence>
<protein>
    <submittedName>
        <fullName evidence="3">Uncharacterized protein</fullName>
    </submittedName>
</protein>
<dbReference type="OrthoDB" id="5817291at2759"/>
<dbReference type="AlphaFoldDB" id="A0A0D8XDU6"/>
<gene>
    <name evidence="3" type="ORF">DICVIV_12202</name>
</gene>
<evidence type="ECO:0000313" key="4">
    <source>
        <dbReference type="Proteomes" id="UP000053766"/>
    </source>
</evidence>
<proteinExistence type="predicted"/>
<feature type="coiled-coil region" evidence="1">
    <location>
        <begin position="126"/>
        <end position="187"/>
    </location>
</feature>
<feature type="region of interest" description="Disordered" evidence="2">
    <location>
        <begin position="485"/>
        <end position="508"/>
    </location>
</feature>
<name>A0A0D8XDU6_DICVI</name>
<keyword evidence="1" id="KW-0175">Coiled coil</keyword>
<reference evidence="3 4" key="1">
    <citation type="submission" date="2013-11" db="EMBL/GenBank/DDBJ databases">
        <title>Draft genome of the bovine lungworm Dictyocaulus viviparus.</title>
        <authorList>
            <person name="Mitreva M."/>
        </authorList>
    </citation>
    <scope>NUCLEOTIDE SEQUENCE [LARGE SCALE GENOMIC DNA]</scope>
    <source>
        <strain evidence="3 4">HannoverDv2000</strain>
    </source>
</reference>
<evidence type="ECO:0000313" key="3">
    <source>
        <dbReference type="EMBL" id="KJH41819.1"/>
    </source>
</evidence>